<dbReference type="AlphaFoldDB" id="A0A2A9P2R7"/>
<dbReference type="Gene3D" id="2.40.350.20">
    <property type="match status" value="1"/>
</dbReference>
<keyword evidence="4 5" id="KW-1015">Disulfide bond</keyword>
<evidence type="ECO:0000256" key="3">
    <source>
        <dbReference type="ARBA" id="ARBA00022729"/>
    </source>
</evidence>
<evidence type="ECO:0000256" key="5">
    <source>
        <dbReference type="PROSITE-ProRule" id="PRU01243"/>
    </source>
</evidence>
<organism evidence="8 9">
    <name type="scientific">Ophiocordyceps unilateralis</name>
    <name type="common">Zombie-ant fungus</name>
    <name type="synonym">Torrubia unilateralis</name>
    <dbReference type="NCBI Taxonomy" id="268505"/>
    <lineage>
        <taxon>Eukaryota</taxon>
        <taxon>Fungi</taxon>
        <taxon>Dikarya</taxon>
        <taxon>Ascomycota</taxon>
        <taxon>Pezizomycotina</taxon>
        <taxon>Sordariomycetes</taxon>
        <taxon>Hypocreomycetidae</taxon>
        <taxon>Hypocreales</taxon>
        <taxon>Ophiocordycipitaceae</taxon>
        <taxon>Ophiocordyceps</taxon>
    </lineage>
</organism>
<sequence>MRASRLIAGSLFAASPSAATSAPDSKPTERVVITDFTVRQEWSFRGTRIRAVDFRLTGRNARGISCTVRDPEFPKPREAASCRDSKYRFMLYEGTRIDEFRLHIYHEMGLAVGLQGIGSVPTCCRDGGNGPNDYLCLQTLPTNAIDIDSTPINP</sequence>
<evidence type="ECO:0000259" key="7">
    <source>
        <dbReference type="PROSITE" id="PS51895"/>
    </source>
</evidence>
<dbReference type="PROSITE" id="PS51895">
    <property type="entry name" value="AA1"/>
    <property type="match status" value="1"/>
</dbReference>
<evidence type="ECO:0000256" key="4">
    <source>
        <dbReference type="ARBA" id="ARBA00023157"/>
    </source>
</evidence>
<dbReference type="EMBL" id="LAZP02000770">
    <property type="protein sequence ID" value="PFH55775.1"/>
    <property type="molecule type" value="Genomic_DNA"/>
</dbReference>
<accession>A0A2A9P2R7</accession>
<proteinExistence type="predicted"/>
<keyword evidence="2" id="KW-0964">Secreted</keyword>
<dbReference type="InterPro" id="IPR032382">
    <property type="entry name" value="AltA1"/>
</dbReference>
<keyword evidence="9" id="KW-1185">Reference proteome</keyword>
<comment type="subcellular location">
    <subcellularLocation>
        <location evidence="1">Secreted</location>
    </subcellularLocation>
</comment>
<evidence type="ECO:0000256" key="2">
    <source>
        <dbReference type="ARBA" id="ARBA00022525"/>
    </source>
</evidence>
<feature type="disulfide bond" evidence="5">
    <location>
        <begin position="124"/>
        <end position="136"/>
    </location>
</feature>
<comment type="caution">
    <text evidence="5">Lacks conserved residue(s) required for the propagation of feature annotation.</text>
</comment>
<feature type="signal peptide" evidence="6">
    <location>
        <begin position="1"/>
        <end position="21"/>
    </location>
</feature>
<dbReference type="OrthoDB" id="3928926at2759"/>
<protein>
    <recommendedName>
        <fullName evidence="7">AA1-like domain-containing protein</fullName>
    </recommendedName>
</protein>
<feature type="domain" description="AA1-like" evidence="7">
    <location>
        <begin position="26"/>
        <end position="149"/>
    </location>
</feature>
<comment type="caution">
    <text evidence="8">The sequence shown here is derived from an EMBL/GenBank/DDBJ whole genome shotgun (WGS) entry which is preliminary data.</text>
</comment>
<feature type="chain" id="PRO_5013151632" description="AA1-like domain-containing protein" evidence="6">
    <location>
        <begin position="22"/>
        <end position="154"/>
    </location>
</feature>
<dbReference type="GO" id="GO:0005576">
    <property type="term" value="C:extracellular region"/>
    <property type="evidence" value="ECO:0007669"/>
    <property type="project" value="UniProtKB-SubCell"/>
</dbReference>
<reference evidence="8 9" key="2">
    <citation type="journal article" date="2017" name="Sci. Rep.">
        <title>Ant-infecting Ophiocordyceps genomes reveal a high diversity of potential behavioral manipulation genes and a possible major role for enterotoxins.</title>
        <authorList>
            <person name="de Bekker C."/>
            <person name="Ohm R.A."/>
            <person name="Evans H.C."/>
            <person name="Brachmann A."/>
            <person name="Hughes D.P."/>
        </authorList>
    </citation>
    <scope>NUCLEOTIDE SEQUENCE [LARGE SCALE GENOMIC DNA]</scope>
    <source>
        <strain evidence="8 9">SC16a</strain>
    </source>
</reference>
<name>A0A2A9P2R7_OPHUN</name>
<evidence type="ECO:0000256" key="6">
    <source>
        <dbReference type="SAM" id="SignalP"/>
    </source>
</evidence>
<evidence type="ECO:0000313" key="8">
    <source>
        <dbReference type="EMBL" id="PFH55775.1"/>
    </source>
</evidence>
<gene>
    <name evidence="8" type="ORF">XA68_17640</name>
</gene>
<evidence type="ECO:0000313" key="9">
    <source>
        <dbReference type="Proteomes" id="UP000037136"/>
    </source>
</evidence>
<dbReference type="Proteomes" id="UP000037136">
    <property type="component" value="Unassembled WGS sequence"/>
</dbReference>
<dbReference type="Pfam" id="PF16541">
    <property type="entry name" value="AltA1"/>
    <property type="match status" value="1"/>
</dbReference>
<reference evidence="8 9" key="1">
    <citation type="journal article" date="2015" name="BMC Genomics">
        <title>Gene expression during zombie ant biting behavior reflects the complexity underlying fungal parasitic behavioral manipulation.</title>
        <authorList>
            <person name="de Bekker C."/>
            <person name="Ohm R.A."/>
            <person name="Loreto R.G."/>
            <person name="Sebastian A."/>
            <person name="Albert I."/>
            <person name="Merrow M."/>
            <person name="Brachmann A."/>
            <person name="Hughes D.P."/>
        </authorList>
    </citation>
    <scope>NUCLEOTIDE SEQUENCE [LARGE SCALE GENOMIC DNA]</scope>
    <source>
        <strain evidence="8 9">SC16a</strain>
    </source>
</reference>
<keyword evidence="3 6" id="KW-0732">Signal</keyword>
<evidence type="ECO:0000256" key="1">
    <source>
        <dbReference type="ARBA" id="ARBA00004613"/>
    </source>
</evidence>